<name>A0A9P8IA32_9PEZI</name>
<evidence type="ECO:0000313" key="3">
    <source>
        <dbReference type="Proteomes" id="UP000750711"/>
    </source>
</evidence>
<sequence>MPVRPCCSVCGKACSSPDNQQQRHSLAPDEAACVCVCTKCKGDRSPISIGDGGGGGEGGGNARGQHVASDSHDVQVRKKRDQIQIRIFSDSERKGRRPANTIVLEHRKSAKRTGSVPARPNVEGYFVPAQDSRPSTSRHRSLSRRRSPSGPVHLPAENMRGPNTGEEGPSPLSATCDHHPAYRPQKAQLHDRDLPSPHYSPVSPEENLGNRYSHYKTDERLQVHNNHPSKVHRRYQSADISGADLQPTSGPAYQARLTLPPDPQRDTQRPRWRRSNSGESTAAVVGSPHVHFGPGVSRQRVEVSNDFDLPQRRRPRVTEEINRLLGPDSDDESKGGGGGGWSGPA</sequence>
<accession>A0A9P8IA32</accession>
<evidence type="ECO:0000256" key="1">
    <source>
        <dbReference type="SAM" id="MobiDB-lite"/>
    </source>
</evidence>
<protein>
    <submittedName>
        <fullName evidence="2">Uncharacterized protein</fullName>
    </submittedName>
</protein>
<feature type="region of interest" description="Disordered" evidence="1">
    <location>
        <begin position="51"/>
        <end position="345"/>
    </location>
</feature>
<dbReference type="Proteomes" id="UP000750711">
    <property type="component" value="Unassembled WGS sequence"/>
</dbReference>
<reference evidence="2" key="1">
    <citation type="submission" date="2021-03" db="EMBL/GenBank/DDBJ databases">
        <title>Comparative genomics and phylogenomic investigation of the class Geoglossomycetes provide insights into ecological specialization and systematics.</title>
        <authorList>
            <person name="Melie T."/>
            <person name="Pirro S."/>
            <person name="Miller A.N."/>
            <person name="Quandt A."/>
        </authorList>
    </citation>
    <scope>NUCLEOTIDE SEQUENCE</scope>
    <source>
        <strain evidence="2">CAQ_001_2017</strain>
    </source>
</reference>
<proteinExistence type="predicted"/>
<feature type="compositionally biased region" description="Gly residues" evidence="1">
    <location>
        <begin position="51"/>
        <end position="62"/>
    </location>
</feature>
<organism evidence="2 3">
    <name type="scientific">Trichoglossum hirsutum</name>
    <dbReference type="NCBI Taxonomy" id="265104"/>
    <lineage>
        <taxon>Eukaryota</taxon>
        <taxon>Fungi</taxon>
        <taxon>Dikarya</taxon>
        <taxon>Ascomycota</taxon>
        <taxon>Pezizomycotina</taxon>
        <taxon>Geoglossomycetes</taxon>
        <taxon>Geoglossales</taxon>
        <taxon>Geoglossaceae</taxon>
        <taxon>Trichoglossum</taxon>
    </lineage>
</organism>
<dbReference type="AlphaFoldDB" id="A0A9P8IA32"/>
<evidence type="ECO:0000313" key="2">
    <source>
        <dbReference type="EMBL" id="KAH0547858.1"/>
    </source>
</evidence>
<dbReference type="EMBL" id="JAGHQM010003193">
    <property type="protein sequence ID" value="KAH0547858.1"/>
    <property type="molecule type" value="Genomic_DNA"/>
</dbReference>
<feature type="compositionally biased region" description="Gly residues" evidence="1">
    <location>
        <begin position="335"/>
        <end position="345"/>
    </location>
</feature>
<feature type="non-terminal residue" evidence="2">
    <location>
        <position position="345"/>
    </location>
</feature>
<feature type="compositionally biased region" description="Basic residues" evidence="1">
    <location>
        <begin position="136"/>
        <end position="147"/>
    </location>
</feature>
<keyword evidence="3" id="KW-1185">Reference proteome</keyword>
<gene>
    <name evidence="2" type="ORF">GP486_008401</name>
</gene>
<comment type="caution">
    <text evidence="2">The sequence shown here is derived from an EMBL/GenBank/DDBJ whole genome shotgun (WGS) entry which is preliminary data.</text>
</comment>